<evidence type="ECO:0000256" key="2">
    <source>
        <dbReference type="ARBA" id="ARBA00004167"/>
    </source>
</evidence>
<dbReference type="CDD" id="cd06779">
    <property type="entry name" value="cpPDZ_Deg_HtrA-like"/>
    <property type="match status" value="1"/>
</dbReference>
<comment type="caution">
    <text evidence="15">The sequence shown here is derived from an EMBL/GenBank/DDBJ whole genome shotgun (WGS) entry which is preliminary data.</text>
</comment>
<dbReference type="GO" id="GO:0046872">
    <property type="term" value="F:metal ion binding"/>
    <property type="evidence" value="ECO:0007669"/>
    <property type="project" value="UniProtKB-KW"/>
</dbReference>
<dbReference type="InterPro" id="IPR001478">
    <property type="entry name" value="PDZ"/>
</dbReference>
<evidence type="ECO:0000256" key="5">
    <source>
        <dbReference type="ARBA" id="ARBA00022670"/>
    </source>
</evidence>
<feature type="region of interest" description="Disordered" evidence="12">
    <location>
        <begin position="66"/>
        <end position="93"/>
    </location>
</feature>
<evidence type="ECO:0000259" key="14">
    <source>
        <dbReference type="PROSITE" id="PS50106"/>
    </source>
</evidence>
<evidence type="ECO:0000313" key="15">
    <source>
        <dbReference type="EMBL" id="KAA5610004.1"/>
    </source>
</evidence>
<keyword evidence="3" id="KW-0091">Biomineralization</keyword>
<dbReference type="InterPro" id="IPR051201">
    <property type="entry name" value="Chloro_Bact_Ser_Proteases"/>
</dbReference>
<evidence type="ECO:0000256" key="11">
    <source>
        <dbReference type="ARBA" id="ARBA00023136"/>
    </source>
</evidence>
<dbReference type="Gene3D" id="2.40.10.120">
    <property type="match status" value="1"/>
</dbReference>
<feature type="transmembrane region" description="Helical" evidence="13">
    <location>
        <begin position="27"/>
        <end position="45"/>
    </location>
</feature>
<dbReference type="PANTHER" id="PTHR43343:SF3">
    <property type="entry name" value="PROTEASE DO-LIKE 8, CHLOROPLASTIC"/>
    <property type="match status" value="1"/>
</dbReference>
<comment type="cofactor">
    <cofactor evidence="1">
        <name>heme</name>
        <dbReference type="ChEBI" id="CHEBI:30413"/>
    </cofactor>
</comment>
<evidence type="ECO:0000256" key="3">
    <source>
        <dbReference type="ARBA" id="ARBA00022591"/>
    </source>
</evidence>
<feature type="domain" description="PDZ" evidence="14">
    <location>
        <begin position="450"/>
        <end position="509"/>
    </location>
</feature>
<evidence type="ECO:0000256" key="4">
    <source>
        <dbReference type="ARBA" id="ARBA00022617"/>
    </source>
</evidence>
<dbReference type="Pfam" id="PF17820">
    <property type="entry name" value="PDZ_6"/>
    <property type="match status" value="1"/>
</dbReference>
<keyword evidence="6 13" id="KW-0812">Transmembrane</keyword>
<keyword evidence="11 13" id="KW-0472">Membrane</keyword>
<dbReference type="GO" id="GO:0004252">
    <property type="term" value="F:serine-type endopeptidase activity"/>
    <property type="evidence" value="ECO:0007669"/>
    <property type="project" value="InterPro"/>
</dbReference>
<dbReference type="GO" id="GO:0006508">
    <property type="term" value="P:proteolysis"/>
    <property type="evidence" value="ECO:0007669"/>
    <property type="project" value="UniProtKB-KW"/>
</dbReference>
<evidence type="ECO:0000256" key="9">
    <source>
        <dbReference type="ARBA" id="ARBA00022989"/>
    </source>
</evidence>
<protein>
    <submittedName>
        <fullName evidence="15">PDZ domain-containing protein</fullName>
    </submittedName>
</protein>
<dbReference type="Pfam" id="PF13365">
    <property type="entry name" value="Trypsin_2"/>
    <property type="match status" value="1"/>
</dbReference>
<dbReference type="EMBL" id="VWPK01000040">
    <property type="protein sequence ID" value="KAA5610004.1"/>
    <property type="molecule type" value="Genomic_DNA"/>
</dbReference>
<evidence type="ECO:0000256" key="7">
    <source>
        <dbReference type="ARBA" id="ARBA00022723"/>
    </source>
</evidence>
<reference evidence="15 16" key="1">
    <citation type="submission" date="2019-09" db="EMBL/GenBank/DDBJ databases">
        <title>Genome sequence of Rhodovastum atsumiense, a diverse member of the Acetobacteraceae family of non-sulfur purple photosynthetic bacteria.</title>
        <authorList>
            <person name="Meyer T."/>
            <person name="Kyndt J."/>
        </authorList>
    </citation>
    <scope>NUCLEOTIDE SEQUENCE [LARGE SCALE GENOMIC DNA]</scope>
    <source>
        <strain evidence="15 16">DSM 21279</strain>
    </source>
</reference>
<dbReference type="SUPFAM" id="SSF50494">
    <property type="entry name" value="Trypsin-like serine proteases"/>
    <property type="match status" value="1"/>
</dbReference>
<evidence type="ECO:0000256" key="8">
    <source>
        <dbReference type="ARBA" id="ARBA00022801"/>
    </source>
</evidence>
<dbReference type="InterPro" id="IPR040963">
    <property type="entry name" value="MCR"/>
</dbReference>
<keyword evidence="10" id="KW-0408">Iron</keyword>
<evidence type="ECO:0000256" key="10">
    <source>
        <dbReference type="ARBA" id="ARBA00023004"/>
    </source>
</evidence>
<evidence type="ECO:0000256" key="6">
    <source>
        <dbReference type="ARBA" id="ARBA00022692"/>
    </source>
</evidence>
<feature type="domain" description="PDZ" evidence="14">
    <location>
        <begin position="591"/>
        <end position="656"/>
    </location>
</feature>
<keyword evidence="9 13" id="KW-1133">Transmembrane helix</keyword>
<dbReference type="AlphaFoldDB" id="A0A5M6IP06"/>
<dbReference type="SUPFAM" id="SSF50156">
    <property type="entry name" value="PDZ domain-like"/>
    <property type="match status" value="2"/>
</dbReference>
<dbReference type="Proteomes" id="UP000325255">
    <property type="component" value="Unassembled WGS sequence"/>
</dbReference>
<dbReference type="InterPro" id="IPR041489">
    <property type="entry name" value="PDZ_6"/>
</dbReference>
<sequence>MAPDETDIDIEDNEQTPKDCARGLRKYLFLMAFVVVCTLVGMAWYQLRTPGPPGFAAGRGGPVARPAAGAGAGAGPAPLAGPPAPLAEPGQGRRAEVMARPVAFAGTPGDFATIAAQLRGSIVAIGRAQPDIMAGRVAGVPVDPAPAAKDAVPASPPDGALQFATPTVGAMLDSIGTGMVVRNDGYILTNYHVVRGGNAMVVTVFDETGAVRYPAEVIKLDASVDLALVKVQPQAPLVPVVLGDSDQVRIAEEVIAIGSPFGLDMTVSRGIVSARRKSLVIEGTTHRDLLQTDAAINQGNSGGPLVNRAGEVIGVNTAIYTPTGAFSGVGFAIPSNQARRFLLDELDRLPEAAATAVGVPAALPGPAPRPGVGMAGPPILAGVTPLHRDGRETMDCAICHQIIPRPGAAAQGRPVAGGGVSFARPPASAALNVAMPSLPAAGEPAGAGGGGIRVLGAAILPVTAAMAPQLAQPEGKGVAVTEVTPGTEAADAGLQAGMVIEKVNGRRIRAPRDLWAMVQRCRAGEGLRLSVVQGGTRQELRLPVMSRPGAPLSMPVAGTGPAVAAPAPKVPTEFSWKGLEIETFAPFLPPGAPAGSRLQGAVIAEVVAGSPAQRIGLQAGDIVLEIGGWPTASAAQANQAIQAQTGKVEIPMRMARNNREFFVVMP</sequence>
<keyword evidence="16" id="KW-1185">Reference proteome</keyword>
<dbReference type="InterPro" id="IPR001940">
    <property type="entry name" value="Peptidase_S1C"/>
</dbReference>
<dbReference type="Pfam" id="PF18509">
    <property type="entry name" value="MCR"/>
    <property type="match status" value="1"/>
</dbReference>
<dbReference type="GO" id="GO:0016020">
    <property type="term" value="C:membrane"/>
    <property type="evidence" value="ECO:0007669"/>
    <property type="project" value="UniProtKB-SubCell"/>
</dbReference>
<accession>A0A5M6IP06</accession>
<keyword evidence="8" id="KW-0378">Hydrolase</keyword>
<dbReference type="PRINTS" id="PR00834">
    <property type="entry name" value="PROTEASES2C"/>
</dbReference>
<dbReference type="RefSeq" id="WP_150042966.1">
    <property type="nucleotide sequence ID" value="NZ_OW485601.1"/>
</dbReference>
<proteinExistence type="predicted"/>
<evidence type="ECO:0000256" key="13">
    <source>
        <dbReference type="SAM" id="Phobius"/>
    </source>
</evidence>
<dbReference type="Gene3D" id="2.30.42.10">
    <property type="match status" value="2"/>
</dbReference>
<dbReference type="SMART" id="SM00228">
    <property type="entry name" value="PDZ"/>
    <property type="match status" value="2"/>
</dbReference>
<evidence type="ECO:0000256" key="12">
    <source>
        <dbReference type="SAM" id="MobiDB-lite"/>
    </source>
</evidence>
<organism evidence="15 16">
    <name type="scientific">Rhodovastum atsumiense</name>
    <dbReference type="NCBI Taxonomy" id="504468"/>
    <lineage>
        <taxon>Bacteria</taxon>
        <taxon>Pseudomonadati</taxon>
        <taxon>Pseudomonadota</taxon>
        <taxon>Alphaproteobacteria</taxon>
        <taxon>Acetobacterales</taxon>
        <taxon>Acetobacteraceae</taxon>
        <taxon>Rhodovastum</taxon>
    </lineage>
</organism>
<evidence type="ECO:0000256" key="1">
    <source>
        <dbReference type="ARBA" id="ARBA00001971"/>
    </source>
</evidence>
<dbReference type="OrthoDB" id="7313317at2"/>
<evidence type="ECO:0000313" key="16">
    <source>
        <dbReference type="Proteomes" id="UP000325255"/>
    </source>
</evidence>
<keyword evidence="4" id="KW-0349">Heme</keyword>
<gene>
    <name evidence="15" type="ORF">F1189_21650</name>
</gene>
<dbReference type="InterPro" id="IPR036034">
    <property type="entry name" value="PDZ_sf"/>
</dbReference>
<dbReference type="PROSITE" id="PS50106">
    <property type="entry name" value="PDZ"/>
    <property type="match status" value="2"/>
</dbReference>
<name>A0A5M6IP06_9PROT</name>
<dbReference type="InterPro" id="IPR009003">
    <property type="entry name" value="Peptidase_S1_PA"/>
</dbReference>
<comment type="subcellular location">
    <subcellularLocation>
        <location evidence="2">Membrane</location>
        <topology evidence="2">Single-pass membrane protein</topology>
    </subcellularLocation>
</comment>
<keyword evidence="5" id="KW-0645">Protease</keyword>
<keyword evidence="7" id="KW-0479">Metal-binding</keyword>
<dbReference type="PANTHER" id="PTHR43343">
    <property type="entry name" value="PEPTIDASE S12"/>
    <property type="match status" value="1"/>
</dbReference>